<feature type="transmembrane region" description="Helical" evidence="8">
    <location>
        <begin position="476"/>
        <end position="501"/>
    </location>
</feature>
<keyword evidence="6 8" id="KW-0472">Membrane</keyword>
<feature type="transmembrane region" description="Helical" evidence="8">
    <location>
        <begin position="374"/>
        <end position="396"/>
    </location>
</feature>
<dbReference type="KEGG" id="mng:MNEG_5352"/>
<feature type="transmembrane region" description="Helical" evidence="8">
    <location>
        <begin position="408"/>
        <end position="428"/>
    </location>
</feature>
<dbReference type="GO" id="GO:0055085">
    <property type="term" value="P:transmembrane transport"/>
    <property type="evidence" value="ECO:0007669"/>
    <property type="project" value="InterPro"/>
</dbReference>
<dbReference type="GO" id="GO:0005886">
    <property type="term" value="C:plasma membrane"/>
    <property type="evidence" value="ECO:0007669"/>
    <property type="project" value="UniProtKB-SubCell"/>
</dbReference>
<dbReference type="PANTHER" id="PTHR43302:SF5">
    <property type="entry name" value="TRANSPORTER ARSB-RELATED"/>
    <property type="match status" value="1"/>
</dbReference>
<evidence type="ECO:0000313" key="10">
    <source>
        <dbReference type="EMBL" id="KIZ02603.1"/>
    </source>
</evidence>
<dbReference type="Proteomes" id="UP000054498">
    <property type="component" value="Unassembled WGS sequence"/>
</dbReference>
<keyword evidence="2" id="KW-0813">Transport</keyword>
<feature type="transmembrane region" description="Helical" evidence="8">
    <location>
        <begin position="332"/>
        <end position="354"/>
    </location>
</feature>
<dbReference type="InterPro" id="IPR004680">
    <property type="entry name" value="Cit_transptr-like_dom"/>
</dbReference>
<dbReference type="GeneID" id="25738229"/>
<keyword evidence="3" id="KW-1003">Cell membrane</keyword>
<keyword evidence="11" id="KW-1185">Reference proteome</keyword>
<accession>A0A0D2JUU9</accession>
<dbReference type="OrthoDB" id="442352at2759"/>
<evidence type="ECO:0000256" key="2">
    <source>
        <dbReference type="ARBA" id="ARBA00022448"/>
    </source>
</evidence>
<comment type="subcellular location">
    <subcellularLocation>
        <location evidence="1">Cell membrane</location>
        <topology evidence="1">Multi-pass membrane protein</topology>
    </subcellularLocation>
</comment>
<proteinExistence type="predicted"/>
<sequence length="504" mass="50951">MSLTPIVYVQTVASGAEPMPFLAAEFVASNLWSMALYIGNPTNIIVAQAFSLSFLDYSRWMLAPTAAAGLAATTVLYLTHRRALPARLALPEIPPASVLSDPWGAAFGAANLAVCLALLAAAPSLGFPLWAVTLVCAGASCAYGLCAYVLAPLWQRRLPRPPQGRRGGRSVAELLPRSGRGGATPSSSQFFDAGNSANGGGGSGGDASKEGAAGGSGAGSELLVWAGADMAAEASTGARAPLAVSTNGAAVDTAAAGDAAAWRVQQQPGLAPFELDHTPAAPDAAPLRPGDLDSAAAAAAAASAGAADEPPSGAAAAASSLRTQLAAKRPTFWGPFWSVPWDVVPLVLGFFILVEGLSANGWVDRLGAALGGSARSLAAGLWLLGAISVLMSNLIVNQPMTILLTRACMSPAFAAAASAAGAVAPAAVRHNLQAALFAVVVGSNTAACFTVIGSLAGIMWVAIIKQRGLRTTYVQFTRLMLPAGVASTAAALLVLWCEFAFSPY</sequence>
<feature type="transmembrane region" description="Helical" evidence="8">
    <location>
        <begin position="434"/>
        <end position="464"/>
    </location>
</feature>
<evidence type="ECO:0000256" key="6">
    <source>
        <dbReference type="ARBA" id="ARBA00023136"/>
    </source>
</evidence>
<dbReference type="AlphaFoldDB" id="A0A0D2JUU9"/>
<protein>
    <recommendedName>
        <fullName evidence="9">Citrate transporter-like domain-containing protein</fullName>
    </recommendedName>
</protein>
<evidence type="ECO:0000313" key="11">
    <source>
        <dbReference type="Proteomes" id="UP000054498"/>
    </source>
</evidence>
<dbReference type="Pfam" id="PF03600">
    <property type="entry name" value="CitMHS"/>
    <property type="match status" value="1"/>
</dbReference>
<dbReference type="EMBL" id="KK101010">
    <property type="protein sequence ID" value="KIZ02603.1"/>
    <property type="molecule type" value="Genomic_DNA"/>
</dbReference>
<evidence type="ECO:0000256" key="8">
    <source>
        <dbReference type="SAM" id="Phobius"/>
    </source>
</evidence>
<dbReference type="RefSeq" id="XP_013901622.1">
    <property type="nucleotide sequence ID" value="XM_014046168.1"/>
</dbReference>
<keyword evidence="4 8" id="KW-0812">Transmembrane</keyword>
<dbReference type="PANTHER" id="PTHR43302">
    <property type="entry name" value="TRANSPORTER ARSB-RELATED"/>
    <property type="match status" value="1"/>
</dbReference>
<feature type="region of interest" description="Disordered" evidence="7">
    <location>
        <begin position="159"/>
        <end position="214"/>
    </location>
</feature>
<feature type="transmembrane region" description="Helical" evidence="8">
    <location>
        <begin position="99"/>
        <end position="121"/>
    </location>
</feature>
<gene>
    <name evidence="10" type="ORF">MNEG_5352</name>
</gene>
<feature type="transmembrane region" description="Helical" evidence="8">
    <location>
        <begin position="127"/>
        <end position="151"/>
    </location>
</feature>
<evidence type="ECO:0000256" key="1">
    <source>
        <dbReference type="ARBA" id="ARBA00004651"/>
    </source>
</evidence>
<feature type="domain" description="Citrate transporter-like" evidence="9">
    <location>
        <begin position="3"/>
        <end position="416"/>
    </location>
</feature>
<organism evidence="10 11">
    <name type="scientific">Monoraphidium neglectum</name>
    <dbReference type="NCBI Taxonomy" id="145388"/>
    <lineage>
        <taxon>Eukaryota</taxon>
        <taxon>Viridiplantae</taxon>
        <taxon>Chlorophyta</taxon>
        <taxon>core chlorophytes</taxon>
        <taxon>Chlorophyceae</taxon>
        <taxon>CS clade</taxon>
        <taxon>Sphaeropleales</taxon>
        <taxon>Selenastraceae</taxon>
        <taxon>Monoraphidium</taxon>
    </lineage>
</organism>
<evidence type="ECO:0000256" key="5">
    <source>
        <dbReference type="ARBA" id="ARBA00022989"/>
    </source>
</evidence>
<evidence type="ECO:0000259" key="9">
    <source>
        <dbReference type="Pfam" id="PF03600"/>
    </source>
</evidence>
<evidence type="ECO:0000256" key="4">
    <source>
        <dbReference type="ARBA" id="ARBA00022692"/>
    </source>
</evidence>
<keyword evidence="5 8" id="KW-1133">Transmembrane helix</keyword>
<reference evidence="10 11" key="1">
    <citation type="journal article" date="2013" name="BMC Genomics">
        <title>Reconstruction of the lipid metabolism for the microalga Monoraphidium neglectum from its genome sequence reveals characteristics suitable for biofuel production.</title>
        <authorList>
            <person name="Bogen C."/>
            <person name="Al-Dilaimi A."/>
            <person name="Albersmeier A."/>
            <person name="Wichmann J."/>
            <person name="Grundmann M."/>
            <person name="Rupp O."/>
            <person name="Lauersen K.J."/>
            <person name="Blifernez-Klassen O."/>
            <person name="Kalinowski J."/>
            <person name="Goesmann A."/>
            <person name="Mussgnug J.H."/>
            <person name="Kruse O."/>
        </authorList>
    </citation>
    <scope>NUCLEOTIDE SEQUENCE [LARGE SCALE GENOMIC DNA]</scope>
    <source>
        <strain evidence="10 11">SAG 48.87</strain>
    </source>
</reference>
<feature type="transmembrane region" description="Helical" evidence="8">
    <location>
        <begin position="60"/>
        <end position="78"/>
    </location>
</feature>
<name>A0A0D2JUU9_9CHLO</name>
<dbReference type="STRING" id="145388.A0A0D2JUU9"/>
<evidence type="ECO:0000256" key="3">
    <source>
        <dbReference type="ARBA" id="ARBA00022475"/>
    </source>
</evidence>
<evidence type="ECO:0000256" key="7">
    <source>
        <dbReference type="SAM" id="MobiDB-lite"/>
    </source>
</evidence>